<feature type="domain" description="CCHC-type" evidence="3">
    <location>
        <begin position="169"/>
        <end position="184"/>
    </location>
</feature>
<reference evidence="4" key="1">
    <citation type="journal article" date="2012" name="Nature">
        <title>The tomato genome sequence provides insights into fleshy fruit evolution.</title>
        <authorList>
            <consortium name="Tomato Genome Consortium"/>
        </authorList>
    </citation>
    <scope>NUCLEOTIDE SEQUENCE [LARGE SCALE GENOMIC DNA]</scope>
    <source>
        <strain evidence="4">cv. Heinz 1706</strain>
    </source>
</reference>
<protein>
    <recommendedName>
        <fullName evidence="3">CCHC-type domain-containing protein</fullName>
    </recommendedName>
</protein>
<proteinExistence type="predicted"/>
<dbReference type="SMART" id="SM00343">
    <property type="entry name" value="ZnF_C2HC"/>
    <property type="match status" value="1"/>
</dbReference>
<dbReference type="AlphaFoldDB" id="A0A3Q7HJR5"/>
<dbReference type="Gramene" id="Solyc06g008835.1.1">
    <property type="protein sequence ID" value="Solyc06g008835.1.1"/>
    <property type="gene ID" value="Solyc06g008835.1"/>
</dbReference>
<accession>A0A3Q7HJR5</accession>
<dbReference type="InParanoid" id="A0A3Q7HJR5"/>
<dbReference type="InterPro" id="IPR001878">
    <property type="entry name" value="Znf_CCHC"/>
</dbReference>
<feature type="region of interest" description="Disordered" evidence="2">
    <location>
        <begin position="122"/>
        <end position="160"/>
    </location>
</feature>
<keyword evidence="1" id="KW-0479">Metal-binding</keyword>
<dbReference type="Pfam" id="PF05699">
    <property type="entry name" value="Dimer_Tnp_hAT"/>
    <property type="match status" value="1"/>
</dbReference>
<feature type="compositionally biased region" description="Basic residues" evidence="2">
    <location>
        <begin position="124"/>
        <end position="133"/>
    </location>
</feature>
<keyword evidence="1" id="KW-0862">Zinc</keyword>
<dbReference type="InterPro" id="IPR054722">
    <property type="entry name" value="PolX-like_BBD"/>
</dbReference>
<dbReference type="PANTHER" id="PTHR47481:SF5">
    <property type="entry name" value="RIBONUCLEASE H-LIKE DOMAIN, GAG-PRE-INTEGRASE DOMAIN, GAG-POLYPEPTIDE OF LTR COPIA-TYPE-RELATED"/>
    <property type="match status" value="1"/>
</dbReference>
<evidence type="ECO:0000259" key="3">
    <source>
        <dbReference type="PROSITE" id="PS50158"/>
    </source>
</evidence>
<dbReference type="PROSITE" id="PS50158">
    <property type="entry name" value="ZF_CCHC"/>
    <property type="match status" value="1"/>
</dbReference>
<dbReference type="SUPFAM" id="SSF57756">
    <property type="entry name" value="Retrovirus zinc finger-like domains"/>
    <property type="match status" value="1"/>
</dbReference>
<dbReference type="InterPro" id="IPR012337">
    <property type="entry name" value="RNaseH-like_sf"/>
</dbReference>
<dbReference type="Pfam" id="PF14223">
    <property type="entry name" value="Retrotran_gag_2"/>
    <property type="match status" value="1"/>
</dbReference>
<dbReference type="GO" id="GO:0003676">
    <property type="term" value="F:nucleic acid binding"/>
    <property type="evidence" value="ECO:0007669"/>
    <property type="project" value="InterPro"/>
</dbReference>
<dbReference type="GO" id="GO:0008270">
    <property type="term" value="F:zinc ion binding"/>
    <property type="evidence" value="ECO:0007669"/>
    <property type="project" value="UniProtKB-KW"/>
</dbReference>
<sequence length="478" mass="52739">MKFHLTRSRPYIRELKSQLHTLHRDNANIESYVQKAKGIADKLPALQHPFPNDDLVEFVLVGLGPSYRSFTRSLESRQEEITFDALYGLLLNEERQLKRDEAPTIIAPSAQYSQSSFATIYGRGRGRKGRGHGRSSNQRFQPSQNHGFHNSTQTNSTPSQVSYMSGIICHNCEGKGHIARVCPSFRNNNGNRVSGHPVSNLARTPPQNWLMDSGTTHLLTADLDNLGIHSEYQGPEEVTTGNGSKIPISHIGKSSVVVSGNKFNLNDILHVLTAAQNLLTWASRDILHKGPSEEGLYSLLVLKSFAPASYAASLGVWHARLAHTSFPTVRQALSSSVIVPSSKSYSLRSTYVVSKSHKVSISEEVDLDDTPTSPDLNTIGTEAPSPVGTTRPPIIPTRGAHGRVKHKLGLDSSSKYEFVKYLEQSSDDVTNDEGITQLLNWWRNRGTQFPKLSRMVKDVLIIQGSSVASEATFSATRF</sequence>
<dbReference type="Proteomes" id="UP000004994">
    <property type="component" value="Chromosome 6"/>
</dbReference>
<dbReference type="PANTHER" id="PTHR47481">
    <property type="match status" value="1"/>
</dbReference>
<evidence type="ECO:0000313" key="4">
    <source>
        <dbReference type="EnsemblPlants" id="Solyc06g008835.1.1"/>
    </source>
</evidence>
<keyword evidence="5" id="KW-1185">Reference proteome</keyword>
<feature type="compositionally biased region" description="Polar residues" evidence="2">
    <location>
        <begin position="370"/>
        <end position="380"/>
    </location>
</feature>
<feature type="compositionally biased region" description="Polar residues" evidence="2">
    <location>
        <begin position="135"/>
        <end position="160"/>
    </location>
</feature>
<evidence type="ECO:0000256" key="2">
    <source>
        <dbReference type="SAM" id="MobiDB-lite"/>
    </source>
</evidence>
<dbReference type="SUPFAM" id="SSF53098">
    <property type="entry name" value="Ribonuclease H-like"/>
    <property type="match status" value="1"/>
</dbReference>
<feature type="region of interest" description="Disordered" evidence="2">
    <location>
        <begin position="365"/>
        <end position="401"/>
    </location>
</feature>
<name>A0A3Q7HJR5_SOLLC</name>
<dbReference type="InterPro" id="IPR036875">
    <property type="entry name" value="Znf_CCHC_sf"/>
</dbReference>
<dbReference type="GO" id="GO:0046983">
    <property type="term" value="F:protein dimerization activity"/>
    <property type="evidence" value="ECO:0007669"/>
    <property type="project" value="InterPro"/>
</dbReference>
<reference evidence="4" key="2">
    <citation type="submission" date="2019-01" db="UniProtKB">
        <authorList>
            <consortium name="EnsemblPlants"/>
        </authorList>
    </citation>
    <scope>IDENTIFICATION</scope>
    <source>
        <strain evidence="4">cv. Heinz 1706</strain>
    </source>
</reference>
<dbReference type="InterPro" id="IPR008906">
    <property type="entry name" value="HATC_C_dom"/>
</dbReference>
<keyword evidence="1" id="KW-0863">Zinc-finger</keyword>
<dbReference type="Gene3D" id="4.10.60.10">
    <property type="entry name" value="Zinc finger, CCHC-type"/>
    <property type="match status" value="1"/>
</dbReference>
<dbReference type="Pfam" id="PF22936">
    <property type="entry name" value="Pol_BBD"/>
    <property type="match status" value="1"/>
</dbReference>
<evidence type="ECO:0000256" key="1">
    <source>
        <dbReference type="PROSITE-ProRule" id="PRU00047"/>
    </source>
</evidence>
<organism evidence="4">
    <name type="scientific">Solanum lycopersicum</name>
    <name type="common">Tomato</name>
    <name type="synonym">Lycopersicon esculentum</name>
    <dbReference type="NCBI Taxonomy" id="4081"/>
    <lineage>
        <taxon>Eukaryota</taxon>
        <taxon>Viridiplantae</taxon>
        <taxon>Streptophyta</taxon>
        <taxon>Embryophyta</taxon>
        <taxon>Tracheophyta</taxon>
        <taxon>Spermatophyta</taxon>
        <taxon>Magnoliopsida</taxon>
        <taxon>eudicotyledons</taxon>
        <taxon>Gunneridae</taxon>
        <taxon>Pentapetalae</taxon>
        <taxon>asterids</taxon>
        <taxon>lamiids</taxon>
        <taxon>Solanales</taxon>
        <taxon>Solanaceae</taxon>
        <taxon>Solanoideae</taxon>
        <taxon>Solaneae</taxon>
        <taxon>Solanum</taxon>
        <taxon>Solanum subgen. Lycopersicon</taxon>
    </lineage>
</organism>
<dbReference type="EnsemblPlants" id="Solyc06g008835.1.1">
    <property type="protein sequence ID" value="Solyc06g008835.1.1"/>
    <property type="gene ID" value="Solyc06g008835.1"/>
</dbReference>
<evidence type="ECO:0000313" key="5">
    <source>
        <dbReference type="Proteomes" id="UP000004994"/>
    </source>
</evidence>